<gene>
    <name evidence="2" type="ORF">MUK72_16520</name>
</gene>
<sequence>MDVSRLSVLLPPRPPSRVDLFAVVLAFIVLTTDYLPNQDPGSGIAWPVAVATFVLGVLIAGPGARSPLGRSLAQWLEDIGYAGRLLVMGGAMIIVATVFSIFPIPEQVINGFFIGTLSSVVVTVSVNYLHAKTIGRSNTV</sequence>
<proteinExistence type="predicted"/>
<evidence type="ECO:0000313" key="3">
    <source>
        <dbReference type="Proteomes" id="UP000830542"/>
    </source>
</evidence>
<feature type="transmembrane region" description="Helical" evidence="1">
    <location>
        <begin position="43"/>
        <end position="61"/>
    </location>
</feature>
<dbReference type="RefSeq" id="WP_244706322.1">
    <property type="nucleotide sequence ID" value="NZ_BAAADN010000055.1"/>
</dbReference>
<dbReference type="Proteomes" id="UP000830542">
    <property type="component" value="Plasmid unnamed2"/>
</dbReference>
<accession>A0AAX3AT09</accession>
<keyword evidence="1" id="KW-0812">Transmembrane</keyword>
<reference evidence="2" key="1">
    <citation type="submission" date="2022-04" db="EMBL/GenBank/DDBJ databases">
        <title>Sequencing and genomic assembly of Halococcus dombrowskii.</title>
        <authorList>
            <person name="Lim S.W."/>
            <person name="MacLea K.S."/>
        </authorList>
    </citation>
    <scope>NUCLEOTIDE SEQUENCE</scope>
    <source>
        <strain evidence="2">H4</strain>
        <plasmid evidence="2">unnamed2</plasmid>
    </source>
</reference>
<keyword evidence="2" id="KW-0614">Plasmid</keyword>
<feature type="transmembrane region" description="Helical" evidence="1">
    <location>
        <begin position="81"/>
        <end position="102"/>
    </location>
</feature>
<keyword evidence="3" id="KW-1185">Reference proteome</keyword>
<dbReference type="EMBL" id="CP095007">
    <property type="protein sequence ID" value="UOO97044.1"/>
    <property type="molecule type" value="Genomic_DNA"/>
</dbReference>
<protein>
    <submittedName>
        <fullName evidence="2">Uncharacterized protein</fullName>
    </submittedName>
</protein>
<dbReference type="KEGG" id="hdo:MUK72_16520"/>
<dbReference type="AlphaFoldDB" id="A0AAX3AT09"/>
<geneLocation type="plasmid" evidence="2 3">
    <name>unnamed2</name>
</geneLocation>
<keyword evidence="1" id="KW-0472">Membrane</keyword>
<keyword evidence="1" id="KW-1133">Transmembrane helix</keyword>
<organism evidence="2 3">
    <name type="scientific">Halococcus dombrowskii</name>
    <dbReference type="NCBI Taxonomy" id="179637"/>
    <lineage>
        <taxon>Archaea</taxon>
        <taxon>Methanobacteriati</taxon>
        <taxon>Methanobacteriota</taxon>
        <taxon>Stenosarchaea group</taxon>
        <taxon>Halobacteria</taxon>
        <taxon>Halobacteriales</taxon>
        <taxon>Halococcaceae</taxon>
        <taxon>Halococcus</taxon>
    </lineage>
</organism>
<dbReference type="GeneID" id="71763486"/>
<name>A0AAX3AT09_HALDO</name>
<feature type="transmembrane region" description="Helical" evidence="1">
    <location>
        <begin position="108"/>
        <end position="129"/>
    </location>
</feature>
<evidence type="ECO:0000256" key="1">
    <source>
        <dbReference type="SAM" id="Phobius"/>
    </source>
</evidence>
<evidence type="ECO:0000313" key="2">
    <source>
        <dbReference type="EMBL" id="UOO97044.1"/>
    </source>
</evidence>